<dbReference type="Gene3D" id="1.20.1250.20">
    <property type="entry name" value="MFS general substrate transporter like domains"/>
    <property type="match status" value="1"/>
</dbReference>
<proteinExistence type="predicted"/>
<name>A0A5D6UUF3_9BACT</name>
<dbReference type="RefSeq" id="WP_149072385.1">
    <property type="nucleotide sequence ID" value="NZ_VTHL01000023.1"/>
</dbReference>
<sequence length="75" mass="9001">MDFFSFLGYLFALVIPSVITVYVARMYGRSGWRWLLISLVLPFLSVFLIMLLVSRESLRREQEEDERQRAERARR</sequence>
<evidence type="ECO:0000256" key="4">
    <source>
        <dbReference type="SAM" id="Phobius"/>
    </source>
</evidence>
<dbReference type="AlphaFoldDB" id="A0A5D6UUF3"/>
<protein>
    <recommendedName>
        <fullName evidence="5">Major facilitator superfamily (MFS) profile domain-containing protein</fullName>
    </recommendedName>
</protein>
<organism evidence="6 7">
    <name type="scientific">Hymenobacter lutimineralis</name>
    <dbReference type="NCBI Taxonomy" id="2606448"/>
    <lineage>
        <taxon>Bacteria</taxon>
        <taxon>Pseudomonadati</taxon>
        <taxon>Bacteroidota</taxon>
        <taxon>Cytophagia</taxon>
        <taxon>Cytophagales</taxon>
        <taxon>Hymenobacteraceae</taxon>
        <taxon>Hymenobacter</taxon>
    </lineage>
</organism>
<evidence type="ECO:0000313" key="6">
    <source>
        <dbReference type="EMBL" id="TYZ06548.1"/>
    </source>
</evidence>
<evidence type="ECO:0000259" key="5">
    <source>
        <dbReference type="PROSITE" id="PS50850"/>
    </source>
</evidence>
<dbReference type="InterPro" id="IPR020846">
    <property type="entry name" value="MFS_dom"/>
</dbReference>
<gene>
    <name evidence="6" type="ORF">FY528_17830</name>
</gene>
<evidence type="ECO:0000256" key="3">
    <source>
        <dbReference type="ARBA" id="ARBA00023136"/>
    </source>
</evidence>
<feature type="domain" description="Major facilitator superfamily (MFS) profile" evidence="5">
    <location>
        <begin position="1"/>
        <end position="75"/>
    </location>
</feature>
<dbReference type="SUPFAM" id="SSF103473">
    <property type="entry name" value="MFS general substrate transporter"/>
    <property type="match status" value="1"/>
</dbReference>
<dbReference type="InterPro" id="IPR036259">
    <property type="entry name" value="MFS_trans_sf"/>
</dbReference>
<feature type="transmembrane region" description="Helical" evidence="4">
    <location>
        <begin position="34"/>
        <end position="53"/>
    </location>
</feature>
<keyword evidence="2 4" id="KW-1133">Transmembrane helix</keyword>
<reference evidence="6 7" key="1">
    <citation type="submission" date="2019-08" db="EMBL/GenBank/DDBJ databases">
        <authorList>
            <person name="Seo M.-J."/>
        </authorList>
    </citation>
    <scope>NUCLEOTIDE SEQUENCE [LARGE SCALE GENOMIC DNA]</scope>
    <source>
        <strain evidence="6 7">KIGAM108</strain>
    </source>
</reference>
<comment type="caution">
    <text evidence="6">The sequence shown here is derived from an EMBL/GenBank/DDBJ whole genome shotgun (WGS) entry which is preliminary data.</text>
</comment>
<keyword evidence="3 4" id="KW-0472">Membrane</keyword>
<feature type="transmembrane region" description="Helical" evidence="4">
    <location>
        <begin position="7"/>
        <end position="28"/>
    </location>
</feature>
<dbReference type="EMBL" id="VTHL01000023">
    <property type="protein sequence ID" value="TYZ06548.1"/>
    <property type="molecule type" value="Genomic_DNA"/>
</dbReference>
<dbReference type="Proteomes" id="UP000322791">
    <property type="component" value="Unassembled WGS sequence"/>
</dbReference>
<keyword evidence="1 4" id="KW-0812">Transmembrane</keyword>
<evidence type="ECO:0000256" key="1">
    <source>
        <dbReference type="ARBA" id="ARBA00022692"/>
    </source>
</evidence>
<dbReference type="PROSITE" id="PS50850">
    <property type="entry name" value="MFS"/>
    <property type="match status" value="1"/>
</dbReference>
<dbReference type="GO" id="GO:0022857">
    <property type="term" value="F:transmembrane transporter activity"/>
    <property type="evidence" value="ECO:0007669"/>
    <property type="project" value="InterPro"/>
</dbReference>
<evidence type="ECO:0000313" key="7">
    <source>
        <dbReference type="Proteomes" id="UP000322791"/>
    </source>
</evidence>
<evidence type="ECO:0000256" key="2">
    <source>
        <dbReference type="ARBA" id="ARBA00022989"/>
    </source>
</evidence>
<accession>A0A5D6UUF3</accession>
<keyword evidence="7" id="KW-1185">Reference proteome</keyword>